<dbReference type="Pfam" id="PF01593">
    <property type="entry name" value="Amino_oxidase"/>
    <property type="match status" value="1"/>
</dbReference>
<dbReference type="Proteomes" id="UP000323410">
    <property type="component" value="Unassembled WGS sequence"/>
</dbReference>
<evidence type="ECO:0000256" key="2">
    <source>
        <dbReference type="ARBA" id="ARBA00001974"/>
    </source>
</evidence>
<evidence type="ECO:0000256" key="12">
    <source>
        <dbReference type="RuleBase" id="RU364052"/>
    </source>
</evidence>
<keyword evidence="10 12" id="KW-0560">Oxidoreductase</keyword>
<organism evidence="14 15">
    <name type="scientific">Arthrobacter echini</name>
    <dbReference type="NCBI Taxonomy" id="1529066"/>
    <lineage>
        <taxon>Bacteria</taxon>
        <taxon>Bacillati</taxon>
        <taxon>Actinomycetota</taxon>
        <taxon>Actinomycetes</taxon>
        <taxon>Micrococcales</taxon>
        <taxon>Micrococcaceae</taxon>
        <taxon>Arthrobacter</taxon>
    </lineage>
</organism>
<evidence type="ECO:0000256" key="9">
    <source>
        <dbReference type="ARBA" id="ARBA00022827"/>
    </source>
</evidence>
<evidence type="ECO:0000256" key="1">
    <source>
        <dbReference type="ARBA" id="ARBA00001755"/>
    </source>
</evidence>
<dbReference type="InterPro" id="IPR036188">
    <property type="entry name" value="FAD/NAD-bd_sf"/>
</dbReference>
<protein>
    <recommendedName>
        <fullName evidence="7 12">Coproporphyrinogen III oxidase</fullName>
        <ecNumber evidence="6 12">1.3.3.15</ecNumber>
    </recommendedName>
</protein>
<evidence type="ECO:0000256" key="6">
    <source>
        <dbReference type="ARBA" id="ARBA00012402"/>
    </source>
</evidence>
<dbReference type="InterPro" id="IPR002937">
    <property type="entry name" value="Amino_oxidase"/>
</dbReference>
<comment type="similarity">
    <text evidence="5 12">Belongs to the protoporphyrinogen/coproporphyrinogen oxidase family. Coproporphyrinogen III oxidase subfamily.</text>
</comment>
<dbReference type="EMBL" id="VSLD01000007">
    <property type="protein sequence ID" value="TYC97496.1"/>
    <property type="molecule type" value="Genomic_DNA"/>
</dbReference>
<comment type="subcellular location">
    <subcellularLocation>
        <location evidence="12">Cytoplasm</location>
    </subcellularLocation>
</comment>
<feature type="domain" description="Amine oxidase" evidence="13">
    <location>
        <begin position="28"/>
        <end position="444"/>
    </location>
</feature>
<dbReference type="NCBIfam" id="TIGR00562">
    <property type="entry name" value="proto_IX_ox"/>
    <property type="match status" value="1"/>
</dbReference>
<evidence type="ECO:0000256" key="8">
    <source>
        <dbReference type="ARBA" id="ARBA00022630"/>
    </source>
</evidence>
<dbReference type="InterPro" id="IPR050464">
    <property type="entry name" value="Zeta_carotene_desat/Oxidored"/>
</dbReference>
<dbReference type="OrthoDB" id="3450553at2"/>
<comment type="cofactor">
    <cofactor evidence="2 12">
        <name>FAD</name>
        <dbReference type="ChEBI" id="CHEBI:57692"/>
    </cofactor>
</comment>
<sequence>MTGRDDAVAREQAGPARQRSAVVIGGGMAGLLAARTLLRRGVRVTLLERSDRFGGTVDGRVLGGLQLDSGAESFSTRSATVPALAAELGLGERLVTPEATGAWVQLPGPDLQASARPLPNSGVLGIPADPTDPLISAMISPEGARRAAQDGVLPVGSLATRAGVSLGELVRTRMGDEILARLVAPVAGGVFSADPDDLDVDSVAPGLRATMARLGSLGAAAGALRAAAPAGAAVGGIDGGIALLRDRLVTDLEAAGAQLRTGEEVTDLTRTGDGWTVTTGRAGAPRRLVADGVVVATEGRAAVDLLSPGLPALAAERPAPVPGVALVTLLVDLPALDVRPRGTGVLVARGVEGVAAKALTHSTAKWAWLREQAGPGRHVLRLSFGRVGDRPADVGIASDDDVLFSHTLADASVLLGIPVGAADVLDHDVVRWAGALPHAAVGHRERVARIRALVADHANSLAVTGGWLAGTGLVAVIDDARARAGALADALLAGAGGDGSGPPV</sequence>
<dbReference type="EC" id="1.3.3.15" evidence="6 12"/>
<keyword evidence="8 12" id="KW-0285">Flavoprotein</keyword>
<comment type="function">
    <text evidence="3 12">Involved in coproporphyrin-dependent heme b biosynthesis. Catalyzes the oxidation of coproporphyrinogen III to coproporphyrin III.</text>
</comment>
<evidence type="ECO:0000256" key="5">
    <source>
        <dbReference type="ARBA" id="ARBA00008310"/>
    </source>
</evidence>
<dbReference type="GO" id="GO:0006783">
    <property type="term" value="P:heme biosynthetic process"/>
    <property type="evidence" value="ECO:0007669"/>
    <property type="project" value="UniProtKB-UniRule"/>
</dbReference>
<dbReference type="SUPFAM" id="SSF51905">
    <property type="entry name" value="FAD/NAD(P)-binding domain"/>
    <property type="match status" value="1"/>
</dbReference>
<evidence type="ECO:0000256" key="7">
    <source>
        <dbReference type="ARBA" id="ARBA00019046"/>
    </source>
</evidence>
<dbReference type="Gene3D" id="3.90.660.20">
    <property type="entry name" value="Protoporphyrinogen oxidase, mitochondrial, domain 2"/>
    <property type="match status" value="1"/>
</dbReference>
<comment type="pathway">
    <text evidence="4 12">Porphyrin-containing compound metabolism; protoheme biosynthesis.</text>
</comment>
<evidence type="ECO:0000259" key="13">
    <source>
        <dbReference type="Pfam" id="PF01593"/>
    </source>
</evidence>
<keyword evidence="11 12" id="KW-0350">Heme biosynthesis</keyword>
<dbReference type="SUPFAM" id="SSF54373">
    <property type="entry name" value="FAD-linked reductases, C-terminal domain"/>
    <property type="match status" value="1"/>
</dbReference>
<dbReference type="GO" id="GO:0005737">
    <property type="term" value="C:cytoplasm"/>
    <property type="evidence" value="ECO:0007669"/>
    <property type="project" value="UniProtKB-SubCell"/>
</dbReference>
<evidence type="ECO:0000313" key="14">
    <source>
        <dbReference type="EMBL" id="TYC97496.1"/>
    </source>
</evidence>
<comment type="caution">
    <text evidence="14">The sequence shown here is derived from an EMBL/GenBank/DDBJ whole genome shotgun (WGS) entry which is preliminary data.</text>
</comment>
<keyword evidence="15" id="KW-1185">Reference proteome</keyword>
<evidence type="ECO:0000256" key="10">
    <source>
        <dbReference type="ARBA" id="ARBA00023002"/>
    </source>
</evidence>
<reference evidence="14 15" key="1">
    <citation type="submission" date="2019-08" db="EMBL/GenBank/DDBJ databases">
        <title>Genone of Arthrobacter echini P9.</title>
        <authorList>
            <person name="Bowman J.P."/>
        </authorList>
    </citation>
    <scope>NUCLEOTIDE SEQUENCE [LARGE SCALE GENOMIC DNA]</scope>
    <source>
        <strain evidence="14 15">P9</strain>
    </source>
</reference>
<dbReference type="UniPathway" id="UPA00252"/>
<evidence type="ECO:0000313" key="15">
    <source>
        <dbReference type="Proteomes" id="UP000323410"/>
    </source>
</evidence>
<keyword evidence="12" id="KW-0963">Cytoplasm</keyword>
<dbReference type="PANTHER" id="PTHR42923:SF3">
    <property type="entry name" value="PROTOPORPHYRINOGEN OXIDASE"/>
    <property type="match status" value="1"/>
</dbReference>
<dbReference type="Gene3D" id="1.10.3110.10">
    <property type="entry name" value="protoporphyrinogen ix oxidase, domain 3"/>
    <property type="match status" value="1"/>
</dbReference>
<name>A0A5D0XN48_9MICC</name>
<dbReference type="Gene3D" id="3.50.50.60">
    <property type="entry name" value="FAD/NAD(P)-binding domain"/>
    <property type="match status" value="1"/>
</dbReference>
<dbReference type="GO" id="GO:0004729">
    <property type="term" value="F:oxygen-dependent protoporphyrinogen oxidase activity"/>
    <property type="evidence" value="ECO:0007669"/>
    <property type="project" value="UniProtKB-UniRule"/>
</dbReference>
<dbReference type="RefSeq" id="WP_148601634.1">
    <property type="nucleotide sequence ID" value="NZ_VSLD01000007.1"/>
</dbReference>
<evidence type="ECO:0000256" key="4">
    <source>
        <dbReference type="ARBA" id="ARBA00004744"/>
    </source>
</evidence>
<dbReference type="AlphaFoldDB" id="A0A5D0XN48"/>
<keyword evidence="9 12" id="KW-0274">FAD</keyword>
<accession>A0A5D0XN48</accession>
<dbReference type="InterPro" id="IPR004572">
    <property type="entry name" value="Protoporphyrinogen_oxidase"/>
</dbReference>
<evidence type="ECO:0000256" key="3">
    <source>
        <dbReference type="ARBA" id="ARBA00002185"/>
    </source>
</evidence>
<comment type="catalytic activity">
    <reaction evidence="1">
        <text>coproporphyrinogen III + 3 O2 = coproporphyrin III + 3 H2O2</text>
        <dbReference type="Rhea" id="RHEA:43436"/>
        <dbReference type="ChEBI" id="CHEBI:15379"/>
        <dbReference type="ChEBI" id="CHEBI:16240"/>
        <dbReference type="ChEBI" id="CHEBI:57309"/>
        <dbReference type="ChEBI" id="CHEBI:131725"/>
        <dbReference type="EC" id="1.3.3.15"/>
    </reaction>
    <physiologicalReaction direction="left-to-right" evidence="1">
        <dbReference type="Rhea" id="RHEA:43437"/>
    </physiologicalReaction>
</comment>
<dbReference type="PANTHER" id="PTHR42923">
    <property type="entry name" value="PROTOPORPHYRINOGEN OXIDASE"/>
    <property type="match status" value="1"/>
</dbReference>
<evidence type="ECO:0000256" key="11">
    <source>
        <dbReference type="ARBA" id="ARBA00023133"/>
    </source>
</evidence>
<proteinExistence type="inferred from homology"/>
<gene>
    <name evidence="14" type="primary">hemG</name>
    <name evidence="14" type="ORF">FQ377_12690</name>
</gene>